<feature type="compositionally biased region" description="Basic and acidic residues" evidence="6">
    <location>
        <begin position="36"/>
        <end position="46"/>
    </location>
</feature>
<proteinExistence type="predicted"/>
<dbReference type="GeneTree" id="ENSGT00390000006173"/>
<name>A0A3Q2VTX2_HAPBU</name>
<dbReference type="Proteomes" id="UP000264840">
    <property type="component" value="Unplaced"/>
</dbReference>
<feature type="region of interest" description="Disordered" evidence="6">
    <location>
        <begin position="75"/>
        <end position="100"/>
    </location>
</feature>
<dbReference type="AlphaFoldDB" id="A0A3Q2VTX2"/>
<reference evidence="7" key="1">
    <citation type="submission" date="2025-08" db="UniProtKB">
        <authorList>
            <consortium name="Ensembl"/>
        </authorList>
    </citation>
    <scope>IDENTIFICATION</scope>
</reference>
<dbReference type="GO" id="GO:0001917">
    <property type="term" value="C:photoreceptor inner segment"/>
    <property type="evidence" value="ECO:0007669"/>
    <property type="project" value="UniProtKB-SubCell"/>
</dbReference>
<comment type="function">
    <text evidence="4">May be involved in photoreceptor outer segment disk morphogenesis.</text>
</comment>
<reference evidence="7" key="2">
    <citation type="submission" date="2025-09" db="UniProtKB">
        <authorList>
            <consortium name="Ensembl"/>
        </authorList>
    </citation>
    <scope>IDENTIFICATION</scope>
</reference>
<evidence type="ECO:0000256" key="4">
    <source>
        <dbReference type="ARBA" id="ARBA00024819"/>
    </source>
</evidence>
<comment type="subcellular location">
    <subcellularLocation>
        <location evidence="2">Cytoplasm</location>
    </subcellularLocation>
    <subcellularLocation>
        <location evidence="1">Photoreceptor inner segment</location>
    </subcellularLocation>
</comment>
<evidence type="ECO:0000256" key="5">
    <source>
        <dbReference type="ARBA" id="ARBA00026215"/>
    </source>
</evidence>
<dbReference type="Pfam" id="PF14996">
    <property type="entry name" value="RMP"/>
    <property type="match status" value="1"/>
</dbReference>
<feature type="region of interest" description="Disordered" evidence="6">
    <location>
        <begin position="28"/>
        <end position="61"/>
    </location>
</feature>
<dbReference type="PANTHER" id="PTHR33958">
    <property type="entry name" value="PROTEIN C8ORF37"/>
    <property type="match status" value="1"/>
</dbReference>
<accession>A0A3Q2VTX2</accession>
<keyword evidence="3" id="KW-0963">Cytoplasm</keyword>
<evidence type="ECO:0000313" key="7">
    <source>
        <dbReference type="Ensembl" id="ENSHBUP00000015154.1"/>
    </source>
</evidence>
<dbReference type="GO" id="GO:0005829">
    <property type="term" value="C:cytosol"/>
    <property type="evidence" value="ECO:0007669"/>
    <property type="project" value="TreeGrafter"/>
</dbReference>
<evidence type="ECO:0000256" key="2">
    <source>
        <dbReference type="ARBA" id="ARBA00004496"/>
    </source>
</evidence>
<dbReference type="Ensembl" id="ENSHBUT00000033668.1">
    <property type="protein sequence ID" value="ENSHBUP00000015154.1"/>
    <property type="gene ID" value="ENSHBUG00000017051.1"/>
</dbReference>
<evidence type="ECO:0000256" key="6">
    <source>
        <dbReference type="SAM" id="MobiDB-lite"/>
    </source>
</evidence>
<keyword evidence="8" id="KW-1185">Reference proteome</keyword>
<dbReference type="InterPro" id="IPR029239">
    <property type="entry name" value="CFAP418"/>
</dbReference>
<organism evidence="7 8">
    <name type="scientific">Haplochromis burtoni</name>
    <name type="common">Burton's mouthbrooder</name>
    <name type="synonym">Chromis burtoni</name>
    <dbReference type="NCBI Taxonomy" id="8153"/>
    <lineage>
        <taxon>Eukaryota</taxon>
        <taxon>Metazoa</taxon>
        <taxon>Chordata</taxon>
        <taxon>Craniata</taxon>
        <taxon>Vertebrata</taxon>
        <taxon>Euteleostomi</taxon>
        <taxon>Actinopterygii</taxon>
        <taxon>Neopterygii</taxon>
        <taxon>Teleostei</taxon>
        <taxon>Neoteleostei</taxon>
        <taxon>Acanthomorphata</taxon>
        <taxon>Ovalentaria</taxon>
        <taxon>Cichlomorphae</taxon>
        <taxon>Cichliformes</taxon>
        <taxon>Cichlidae</taxon>
        <taxon>African cichlids</taxon>
        <taxon>Pseudocrenilabrinae</taxon>
        <taxon>Haplochromini</taxon>
        <taxon>Haplochromis</taxon>
    </lineage>
</organism>
<evidence type="ECO:0000256" key="3">
    <source>
        <dbReference type="ARBA" id="ARBA00022490"/>
    </source>
</evidence>
<dbReference type="PANTHER" id="PTHR33958:SF1">
    <property type="entry name" value="CILIA- AND FLAGELLA-ASSOCIATED PROTEIN 418"/>
    <property type="match status" value="1"/>
</dbReference>
<protein>
    <recommendedName>
        <fullName evidence="5">Cilia- and flagella-associated protein 418</fullName>
    </recommendedName>
</protein>
<sequence length="234" mass="26543">MDDEDLDELLDEVEKKFCRNVSIASSAARTNSNVAGKDEKDKDGQKKHGATKPKRSVNSVTEDIDALLEELQEEDCSPFPQPKAEQFPKGPHVEKRLPSQSGGRKCCPVFIGGSSVANGVGTAASKRSCDQLRCISCDFRVLMFDDCEWDSTCDYLFLRNNMPERQKLGTKLKKRRGLRAYACQCSWISTLEPTDLRDQPQLRWSYHNSFECVDIKSRGDWDMKQKQLQRILGI</sequence>
<dbReference type="STRING" id="8153.ENSHBUP00000015154"/>
<evidence type="ECO:0000313" key="8">
    <source>
        <dbReference type="Proteomes" id="UP000264840"/>
    </source>
</evidence>
<evidence type="ECO:0000256" key="1">
    <source>
        <dbReference type="ARBA" id="ARBA00004437"/>
    </source>
</evidence>